<dbReference type="EMBL" id="UXEP01000043">
    <property type="protein sequence ID" value="VDC43527.1"/>
    <property type="molecule type" value="Genomic_DNA"/>
</dbReference>
<gene>
    <name evidence="2" type="ORF">FMV2238Y02_20340</name>
</gene>
<evidence type="ECO:0000256" key="1">
    <source>
        <dbReference type="SAM" id="MobiDB-lite"/>
    </source>
</evidence>
<evidence type="ECO:0008006" key="4">
    <source>
        <dbReference type="Google" id="ProtNLM"/>
    </source>
</evidence>
<evidence type="ECO:0000313" key="2">
    <source>
        <dbReference type="EMBL" id="VDC43527.1"/>
    </source>
</evidence>
<keyword evidence="3" id="KW-1185">Reference proteome</keyword>
<dbReference type="RefSeq" id="WP_125074848.1">
    <property type="nucleotide sequence ID" value="NZ_CP053792.1"/>
</dbReference>
<proteinExistence type="predicted"/>
<dbReference type="AlphaFoldDB" id="A0A3P5Y9Z2"/>
<accession>A0A3P5Y9Z2</accession>
<dbReference type="Proteomes" id="UP000280759">
    <property type="component" value="Unassembled WGS sequence"/>
</dbReference>
<reference evidence="2 3" key="1">
    <citation type="submission" date="2018-10" db="EMBL/GenBank/DDBJ databases">
        <authorList>
            <consortium name="Molecular Microbiology and Infection Unit (UMMI)"/>
            <person name="Machado M."/>
        </authorList>
    </citation>
    <scope>NUCLEOTIDE SEQUENCE [LARGE SCALE GENOMIC DNA]</scope>
    <source>
        <strain evidence="2">FMV2238.02</strain>
    </source>
</reference>
<name>A0A3P5Y9Z2_STRCB</name>
<feature type="compositionally biased region" description="Polar residues" evidence="1">
    <location>
        <begin position="152"/>
        <end position="162"/>
    </location>
</feature>
<organism evidence="2 3">
    <name type="scientific">Streptococcus canis</name>
    <dbReference type="NCBI Taxonomy" id="1329"/>
    <lineage>
        <taxon>Bacteria</taxon>
        <taxon>Bacillati</taxon>
        <taxon>Bacillota</taxon>
        <taxon>Bacilli</taxon>
        <taxon>Lactobacillales</taxon>
        <taxon>Streptococcaceae</taxon>
        <taxon>Streptococcus</taxon>
    </lineage>
</organism>
<evidence type="ECO:0000313" key="3">
    <source>
        <dbReference type="Proteomes" id="UP000280759"/>
    </source>
</evidence>
<sequence>MTNNQFPLVADGVPIIDTAKQMALYDNEDLITNIHGYYQDKDYDDVTKNYQFADQITSHQSLSTQRLQTINEGRSYAKEARQKAKKDLKKKRQAYLAKDRTYVSKQVTKKSHSIESPLPKEKPVTEMSRFTNKFHQENYILAELPREYKEPQNPSQQGSAKKNNYDFLKRSQIYNSKETREQREKTIAQELNLSRFEDLE</sequence>
<protein>
    <recommendedName>
        <fullName evidence="4">Cystathionine gamma-synthase</fullName>
    </recommendedName>
</protein>
<feature type="region of interest" description="Disordered" evidence="1">
    <location>
        <begin position="149"/>
        <end position="185"/>
    </location>
</feature>